<proteinExistence type="predicted"/>
<dbReference type="EMBL" id="JWZX01002875">
    <property type="protein sequence ID" value="KOO26259.1"/>
    <property type="molecule type" value="Genomic_DNA"/>
</dbReference>
<feature type="compositionally biased region" description="Polar residues" evidence="1">
    <location>
        <begin position="1"/>
        <end position="20"/>
    </location>
</feature>
<organism evidence="2 3">
    <name type="scientific">Chrysochromulina tobinii</name>
    <dbReference type="NCBI Taxonomy" id="1460289"/>
    <lineage>
        <taxon>Eukaryota</taxon>
        <taxon>Haptista</taxon>
        <taxon>Haptophyta</taxon>
        <taxon>Prymnesiophyceae</taxon>
        <taxon>Prymnesiales</taxon>
        <taxon>Chrysochromulinaceae</taxon>
        <taxon>Chrysochromulina</taxon>
    </lineage>
</organism>
<dbReference type="Proteomes" id="UP000037460">
    <property type="component" value="Unassembled WGS sequence"/>
</dbReference>
<name>A0A0M0JI48_9EUKA</name>
<evidence type="ECO:0000313" key="2">
    <source>
        <dbReference type="EMBL" id="KOO26259.1"/>
    </source>
</evidence>
<comment type="caution">
    <text evidence="2">The sequence shown here is derived from an EMBL/GenBank/DDBJ whole genome shotgun (WGS) entry which is preliminary data.</text>
</comment>
<reference evidence="3" key="1">
    <citation type="journal article" date="2015" name="PLoS Genet.">
        <title>Genome Sequence and Transcriptome Analyses of Chrysochromulina tobin: Metabolic Tools for Enhanced Algal Fitness in the Prominent Order Prymnesiales (Haptophyceae).</title>
        <authorList>
            <person name="Hovde B.T."/>
            <person name="Deodato C.R."/>
            <person name="Hunsperger H.M."/>
            <person name="Ryken S.A."/>
            <person name="Yost W."/>
            <person name="Jha R.K."/>
            <person name="Patterson J."/>
            <person name="Monnat R.J. Jr."/>
            <person name="Barlow S.B."/>
            <person name="Starkenburg S.R."/>
            <person name="Cattolico R.A."/>
        </authorList>
    </citation>
    <scope>NUCLEOTIDE SEQUENCE</scope>
    <source>
        <strain evidence="3">CCMP291</strain>
    </source>
</reference>
<feature type="region of interest" description="Disordered" evidence="1">
    <location>
        <begin position="1"/>
        <end position="21"/>
    </location>
</feature>
<sequence length="68" mass="7407">MAENVNEPQKATTPENLNQTSDEDLFSCVEAVLSTANATDAARSAVLAPFVTNALALRIYNQLLERVR</sequence>
<protein>
    <submittedName>
        <fullName evidence="2">Uncharacterized protein</fullName>
    </submittedName>
</protein>
<dbReference type="AlphaFoldDB" id="A0A0M0JI48"/>
<feature type="non-terminal residue" evidence="2">
    <location>
        <position position="68"/>
    </location>
</feature>
<accession>A0A0M0JI48</accession>
<gene>
    <name evidence="2" type="ORF">Ctob_008306</name>
</gene>
<keyword evidence="3" id="KW-1185">Reference proteome</keyword>
<evidence type="ECO:0000256" key="1">
    <source>
        <dbReference type="SAM" id="MobiDB-lite"/>
    </source>
</evidence>
<evidence type="ECO:0000313" key="3">
    <source>
        <dbReference type="Proteomes" id="UP000037460"/>
    </source>
</evidence>